<keyword evidence="12" id="KW-1185">Reference proteome</keyword>
<dbReference type="Pfam" id="PF00117">
    <property type="entry name" value="GATase"/>
    <property type="match status" value="1"/>
</dbReference>
<dbReference type="InterPro" id="IPR006274">
    <property type="entry name" value="CarbamoylP_synth_ssu"/>
</dbReference>
<dbReference type="GO" id="GO:0006541">
    <property type="term" value="P:glutamine metabolic process"/>
    <property type="evidence" value="ECO:0007669"/>
    <property type="project" value="InterPro"/>
</dbReference>
<dbReference type="NCBIfam" id="NF009475">
    <property type="entry name" value="PRK12838.1"/>
    <property type="match status" value="1"/>
</dbReference>
<reference evidence="11" key="2">
    <citation type="submission" date="2022-09" db="EMBL/GenBank/DDBJ databases">
        <authorList>
            <person name="Sun Q."/>
            <person name="Ohkuma M."/>
        </authorList>
    </citation>
    <scope>NUCLEOTIDE SEQUENCE</scope>
    <source>
        <strain evidence="11">JCM 13583</strain>
    </source>
</reference>
<comment type="pathway">
    <text evidence="9">Pyrimidine metabolism; UMP biosynthesis via de novo pathway; (S)-dihydroorotate from bicarbonate: step 1/3.</text>
</comment>
<evidence type="ECO:0000256" key="9">
    <source>
        <dbReference type="HAMAP-Rule" id="MF_01209"/>
    </source>
</evidence>
<dbReference type="SMART" id="SM01097">
    <property type="entry name" value="CPSase_sm_chain"/>
    <property type="match status" value="1"/>
</dbReference>
<feature type="active site" evidence="9">
    <location>
        <position position="327"/>
    </location>
</feature>
<dbReference type="GO" id="GO:0006526">
    <property type="term" value="P:L-arginine biosynthetic process"/>
    <property type="evidence" value="ECO:0007669"/>
    <property type="project" value="UniProtKB-UniRule"/>
</dbReference>
<dbReference type="InterPro" id="IPR050472">
    <property type="entry name" value="Anth_synth/Amidotransfase"/>
</dbReference>
<comment type="similarity">
    <text evidence="2 9">Belongs to the CarA family.</text>
</comment>
<feature type="active site" description="Nucleophile" evidence="9">
    <location>
        <position position="244"/>
    </location>
</feature>
<dbReference type="AlphaFoldDB" id="A0AA37F9U3"/>
<evidence type="ECO:0000256" key="8">
    <source>
        <dbReference type="ARBA" id="ARBA00048816"/>
    </source>
</evidence>
<dbReference type="PRINTS" id="PR00097">
    <property type="entry name" value="ANTSNTHASEII"/>
</dbReference>
<evidence type="ECO:0000313" key="11">
    <source>
        <dbReference type="EMBL" id="GGM71825.1"/>
    </source>
</evidence>
<keyword evidence="5 9" id="KW-0547">Nucleotide-binding</keyword>
<dbReference type="SUPFAM" id="SSF52317">
    <property type="entry name" value="Class I glutamine amidotransferase-like"/>
    <property type="match status" value="1"/>
</dbReference>
<dbReference type="Gene3D" id="3.50.30.20">
    <property type="entry name" value="Carbamoyl-phosphate synthase small subunit, N-terminal domain"/>
    <property type="match status" value="1"/>
</dbReference>
<evidence type="ECO:0000259" key="10">
    <source>
        <dbReference type="SMART" id="SM01097"/>
    </source>
</evidence>
<evidence type="ECO:0000256" key="5">
    <source>
        <dbReference type="ARBA" id="ARBA00022741"/>
    </source>
</evidence>
<dbReference type="GO" id="GO:0004088">
    <property type="term" value="F:carbamoyl-phosphate synthase (glutamine-hydrolyzing) activity"/>
    <property type="evidence" value="ECO:0007669"/>
    <property type="project" value="UniProtKB-UniRule"/>
</dbReference>
<sequence length="350" mass="38627">MERRYVILEDGTVFDGVPYGADREAQSEIVFTTAMTGYLEAITDPSYEGQMLVFASPTIANYSLSAGKMESERARVSGVITRDAHSVLGAGKPGDEFEEFLERNGVPGVDLVDTRALVRHIREKGAMKAVISDSKEFHGQWVDTMSLDLVGRVCRDREEATMGSGRLKCLYIDVGSKFSLREQMARRFTLHTVNYDHDFSAIDIDDYDLLFISNGPGDPAHQSLRPVVNFVQSCIGRVPTFGVCLGHQIIAQAYGASTRKMKFGHRGSNHAVTDGRRSIVTTHNHGYAVDPDTLKGTGLKVLQWDVNDGTVEAMEDRARNVYSVQYHPEASPGPHDASAFFDSLIERVGD</sequence>
<comment type="subunit">
    <text evidence="9">Composed of two chains; the small (or glutamine) chain promotes the hydrolysis of glutamine to ammonia, which is used by the large (or ammonia) chain to synthesize carbamoyl phosphate. Tetramer of heterodimers (alpha,beta)4.</text>
</comment>
<feature type="binding site" evidence="9">
    <location>
        <position position="248"/>
    </location>
    <ligand>
        <name>L-glutamine</name>
        <dbReference type="ChEBI" id="CHEBI:58359"/>
    </ligand>
</feature>
<keyword evidence="7 9" id="KW-0315">Glutamine amidotransferase</keyword>
<gene>
    <name evidence="9 11" type="primary">carA</name>
    <name evidence="11" type="ORF">GCM10007108_07470</name>
</gene>
<comment type="catalytic activity">
    <reaction evidence="9">
        <text>L-glutamine + H2O = L-glutamate + NH4(+)</text>
        <dbReference type="Rhea" id="RHEA:15889"/>
        <dbReference type="ChEBI" id="CHEBI:15377"/>
        <dbReference type="ChEBI" id="CHEBI:28938"/>
        <dbReference type="ChEBI" id="CHEBI:29985"/>
        <dbReference type="ChEBI" id="CHEBI:58359"/>
    </reaction>
</comment>
<comment type="pathway">
    <text evidence="1 9">Amino-acid biosynthesis; L-arginine biosynthesis; carbamoyl phosphate from bicarbonate: step 1/1.</text>
</comment>
<evidence type="ECO:0000313" key="12">
    <source>
        <dbReference type="Proteomes" id="UP000632195"/>
    </source>
</evidence>
<feature type="binding site" evidence="9">
    <location>
        <position position="217"/>
    </location>
    <ligand>
        <name>L-glutamine</name>
        <dbReference type="ChEBI" id="CHEBI:58359"/>
    </ligand>
</feature>
<organism evidence="11 12">
    <name type="scientific">Thermogymnomonas acidicola</name>
    <dbReference type="NCBI Taxonomy" id="399579"/>
    <lineage>
        <taxon>Archaea</taxon>
        <taxon>Methanobacteriati</taxon>
        <taxon>Thermoplasmatota</taxon>
        <taxon>Thermoplasmata</taxon>
        <taxon>Thermoplasmatales</taxon>
        <taxon>Thermogymnomonas</taxon>
    </lineage>
</organism>
<feature type="active site" evidence="9">
    <location>
        <position position="329"/>
    </location>
</feature>
<dbReference type="InterPro" id="IPR017926">
    <property type="entry name" value="GATASE"/>
</dbReference>
<evidence type="ECO:0000256" key="4">
    <source>
        <dbReference type="ARBA" id="ARBA00022598"/>
    </source>
</evidence>
<dbReference type="PROSITE" id="PS51273">
    <property type="entry name" value="GATASE_TYPE_1"/>
    <property type="match status" value="1"/>
</dbReference>
<feature type="binding site" evidence="9">
    <location>
        <position position="215"/>
    </location>
    <ligand>
        <name>L-glutamine</name>
        <dbReference type="ChEBI" id="CHEBI:58359"/>
    </ligand>
</feature>
<feature type="binding site" evidence="9">
    <location>
        <position position="284"/>
    </location>
    <ligand>
        <name>L-glutamine</name>
        <dbReference type="ChEBI" id="CHEBI:58359"/>
    </ligand>
</feature>
<dbReference type="EMBL" id="BMNY01000001">
    <property type="protein sequence ID" value="GGM71825.1"/>
    <property type="molecule type" value="Genomic_DNA"/>
</dbReference>
<evidence type="ECO:0000256" key="3">
    <source>
        <dbReference type="ARBA" id="ARBA00022571"/>
    </source>
</evidence>
<dbReference type="InterPro" id="IPR035686">
    <property type="entry name" value="CPSase_GATase1"/>
</dbReference>
<dbReference type="PANTHER" id="PTHR43418">
    <property type="entry name" value="MULTIFUNCTIONAL TRYPTOPHAN BIOSYNTHESIS PROTEIN-RELATED"/>
    <property type="match status" value="1"/>
</dbReference>
<protein>
    <recommendedName>
        <fullName evidence="9">Carbamoyl phosphate synthase small chain</fullName>
        <ecNumber evidence="9">6.3.5.5</ecNumber>
    </recommendedName>
    <alternativeName>
        <fullName evidence="9">Carbamoyl phosphate synthetase glutamine chain</fullName>
    </alternativeName>
</protein>
<dbReference type="GO" id="GO:0006207">
    <property type="term" value="P:'de novo' pyrimidine nucleobase biosynthetic process"/>
    <property type="evidence" value="ECO:0007669"/>
    <property type="project" value="InterPro"/>
</dbReference>
<dbReference type="PANTHER" id="PTHR43418:SF7">
    <property type="entry name" value="CARBAMOYL-PHOSPHATE SYNTHASE SMALL CHAIN"/>
    <property type="match status" value="1"/>
</dbReference>
<comment type="catalytic activity">
    <reaction evidence="8 9">
        <text>hydrogencarbonate + L-glutamine + 2 ATP + H2O = carbamoyl phosphate + L-glutamate + 2 ADP + phosphate + 2 H(+)</text>
        <dbReference type="Rhea" id="RHEA:18633"/>
        <dbReference type="ChEBI" id="CHEBI:15377"/>
        <dbReference type="ChEBI" id="CHEBI:15378"/>
        <dbReference type="ChEBI" id="CHEBI:17544"/>
        <dbReference type="ChEBI" id="CHEBI:29985"/>
        <dbReference type="ChEBI" id="CHEBI:30616"/>
        <dbReference type="ChEBI" id="CHEBI:43474"/>
        <dbReference type="ChEBI" id="CHEBI:58228"/>
        <dbReference type="ChEBI" id="CHEBI:58359"/>
        <dbReference type="ChEBI" id="CHEBI:456216"/>
        <dbReference type="EC" id="6.3.5.5"/>
    </reaction>
</comment>
<evidence type="ECO:0000256" key="2">
    <source>
        <dbReference type="ARBA" id="ARBA00007800"/>
    </source>
</evidence>
<proteinExistence type="inferred from homology"/>
<dbReference type="GO" id="GO:0044205">
    <property type="term" value="P:'de novo' UMP biosynthetic process"/>
    <property type="evidence" value="ECO:0007669"/>
    <property type="project" value="UniProtKB-UniRule"/>
</dbReference>
<accession>A0AA37F9U3</accession>
<dbReference type="InterPro" id="IPR029062">
    <property type="entry name" value="Class_I_gatase-like"/>
</dbReference>
<feature type="binding site" evidence="9">
    <location>
        <position position="286"/>
    </location>
    <ligand>
        <name>L-glutamine</name>
        <dbReference type="ChEBI" id="CHEBI:58359"/>
    </ligand>
</feature>
<dbReference type="GO" id="GO:0005524">
    <property type="term" value="F:ATP binding"/>
    <property type="evidence" value="ECO:0007669"/>
    <property type="project" value="UniProtKB-UniRule"/>
</dbReference>
<dbReference type="CDD" id="cd01744">
    <property type="entry name" value="GATase1_CPSase"/>
    <property type="match status" value="1"/>
</dbReference>
<dbReference type="PRINTS" id="PR00096">
    <property type="entry name" value="GATASE"/>
</dbReference>
<dbReference type="InterPro" id="IPR002474">
    <property type="entry name" value="CarbamoylP_synth_ssu_N"/>
</dbReference>
<dbReference type="Pfam" id="PF00988">
    <property type="entry name" value="CPSase_sm_chain"/>
    <property type="match status" value="1"/>
</dbReference>
<dbReference type="Gene3D" id="3.40.50.880">
    <property type="match status" value="1"/>
</dbReference>
<feature type="binding site" evidence="9">
    <location>
        <position position="287"/>
    </location>
    <ligand>
        <name>L-glutamine</name>
        <dbReference type="ChEBI" id="CHEBI:58359"/>
    </ligand>
</feature>
<dbReference type="SUPFAM" id="SSF52021">
    <property type="entry name" value="Carbamoyl phosphate synthetase, small subunit N-terminal domain"/>
    <property type="match status" value="1"/>
</dbReference>
<dbReference type="NCBIfam" id="TIGR01368">
    <property type="entry name" value="CPSaseIIsmall"/>
    <property type="match status" value="1"/>
</dbReference>
<feature type="domain" description="Carbamoyl-phosphate synthase small subunit N-terminal" evidence="10">
    <location>
        <begin position="2"/>
        <end position="132"/>
    </location>
</feature>
<reference evidence="11" key="1">
    <citation type="journal article" date="2014" name="Int. J. Syst. Evol. Microbiol.">
        <title>Complete genome sequence of Corynebacterium casei LMG S-19264T (=DSM 44701T), isolated from a smear-ripened cheese.</title>
        <authorList>
            <consortium name="US DOE Joint Genome Institute (JGI-PGF)"/>
            <person name="Walter F."/>
            <person name="Albersmeier A."/>
            <person name="Kalinowski J."/>
            <person name="Ruckert C."/>
        </authorList>
    </citation>
    <scope>NUCLEOTIDE SEQUENCE</scope>
    <source>
        <strain evidence="11">JCM 13583</strain>
    </source>
</reference>
<dbReference type="EC" id="6.3.5.5" evidence="9"/>
<evidence type="ECO:0000256" key="1">
    <source>
        <dbReference type="ARBA" id="ARBA00005077"/>
    </source>
</evidence>
<feature type="region of interest" description="CPSase" evidence="9">
    <location>
        <begin position="1"/>
        <end position="167"/>
    </location>
</feature>
<comment type="function">
    <text evidence="9">Small subunit of the glutamine-dependent carbamoyl phosphate synthetase (CPSase). CPSase catalyzes the formation of carbamoyl phosphate from the ammonia moiety of glutamine, carbonate, and phosphate donated by ATP, constituting the first step of 2 biosynthetic pathways, one leading to arginine and/or urea and the other to pyrimidine nucleotides. The small subunit (glutamine amidotransferase) binds and cleaves glutamine to supply the large subunit with the substrate ammonia.</text>
</comment>
<keyword evidence="4 9" id="KW-0436">Ligase</keyword>
<comment type="caution">
    <text evidence="11">The sequence shown here is derived from an EMBL/GenBank/DDBJ whole genome shotgun (WGS) entry which is preliminary data.</text>
</comment>
<evidence type="ECO:0000256" key="7">
    <source>
        <dbReference type="ARBA" id="ARBA00022962"/>
    </source>
</evidence>
<dbReference type="Proteomes" id="UP000632195">
    <property type="component" value="Unassembled WGS sequence"/>
</dbReference>
<keyword evidence="9" id="KW-0028">Amino-acid biosynthesis</keyword>
<feature type="binding site" evidence="9">
    <location>
        <position position="46"/>
    </location>
    <ligand>
        <name>L-glutamine</name>
        <dbReference type="ChEBI" id="CHEBI:58359"/>
    </ligand>
</feature>
<keyword evidence="3 9" id="KW-0055">Arginine biosynthesis</keyword>
<dbReference type="PRINTS" id="PR00099">
    <property type="entry name" value="CPSGATASE"/>
</dbReference>
<keyword evidence="6 9" id="KW-0067">ATP-binding</keyword>
<dbReference type="HAMAP" id="MF_01209">
    <property type="entry name" value="CPSase_S_chain"/>
    <property type="match status" value="1"/>
</dbReference>
<keyword evidence="9" id="KW-0665">Pyrimidine biosynthesis</keyword>
<dbReference type="RefSeq" id="WP_188680440.1">
    <property type="nucleotide sequence ID" value="NZ_BMNY01000001.1"/>
</dbReference>
<name>A0AA37F9U3_9ARCH</name>
<dbReference type="InterPro" id="IPR036480">
    <property type="entry name" value="CarbP_synth_ssu_N_sf"/>
</dbReference>
<evidence type="ECO:0000256" key="6">
    <source>
        <dbReference type="ARBA" id="ARBA00022840"/>
    </source>
</evidence>
<feature type="binding site" evidence="9">
    <location>
        <position position="245"/>
    </location>
    <ligand>
        <name>L-glutamine</name>
        <dbReference type="ChEBI" id="CHEBI:58359"/>
    </ligand>
</feature>